<protein>
    <submittedName>
        <fullName evidence="2">Act minimal PKS acyl carrier protein</fullName>
    </submittedName>
</protein>
<keyword evidence="3" id="KW-1185">Reference proteome</keyword>
<dbReference type="PROSITE" id="PS50075">
    <property type="entry name" value="CARRIER"/>
    <property type="match status" value="1"/>
</dbReference>
<dbReference type="RefSeq" id="WP_183658627.1">
    <property type="nucleotide sequence ID" value="NZ_JACHWU010000007.1"/>
</dbReference>
<dbReference type="InterPro" id="IPR036736">
    <property type="entry name" value="ACP-like_sf"/>
</dbReference>
<dbReference type="AlphaFoldDB" id="A0A839S8V6"/>
<feature type="domain" description="Carrier" evidence="1">
    <location>
        <begin position="1"/>
        <end position="82"/>
    </location>
</feature>
<dbReference type="Gene3D" id="1.10.1200.10">
    <property type="entry name" value="ACP-like"/>
    <property type="match status" value="1"/>
</dbReference>
<dbReference type="SUPFAM" id="SSF47336">
    <property type="entry name" value="ACP-like"/>
    <property type="match status" value="1"/>
</dbReference>
<dbReference type="InterPro" id="IPR009081">
    <property type="entry name" value="PP-bd_ACP"/>
</dbReference>
<gene>
    <name evidence="2" type="ORF">FHS23_004162</name>
</gene>
<evidence type="ECO:0000259" key="1">
    <source>
        <dbReference type="PROSITE" id="PS50075"/>
    </source>
</evidence>
<evidence type="ECO:0000313" key="2">
    <source>
        <dbReference type="EMBL" id="MBB3053119.1"/>
    </source>
</evidence>
<name>A0A839S8V6_9PSEU</name>
<sequence>MTNISESSLVTAMNAISGEEFTTRGPDDPLDRNFDEIGFDSLARQELMGRIERAHGIRFSSDLVLSATSTPRELLIAAIEQEDVRA</sequence>
<dbReference type="Pfam" id="PF00550">
    <property type="entry name" value="PP-binding"/>
    <property type="match status" value="1"/>
</dbReference>
<accession>A0A839S8V6</accession>
<dbReference type="EMBL" id="JACHWU010000007">
    <property type="protein sequence ID" value="MBB3053119.1"/>
    <property type="molecule type" value="Genomic_DNA"/>
</dbReference>
<organism evidence="2 3">
    <name type="scientific">Prauserella isguenensis</name>
    <dbReference type="NCBI Taxonomy" id="1470180"/>
    <lineage>
        <taxon>Bacteria</taxon>
        <taxon>Bacillati</taxon>
        <taxon>Actinomycetota</taxon>
        <taxon>Actinomycetes</taxon>
        <taxon>Pseudonocardiales</taxon>
        <taxon>Pseudonocardiaceae</taxon>
        <taxon>Prauserella</taxon>
    </lineage>
</organism>
<proteinExistence type="predicted"/>
<evidence type="ECO:0000313" key="3">
    <source>
        <dbReference type="Proteomes" id="UP000550714"/>
    </source>
</evidence>
<dbReference type="Proteomes" id="UP000550714">
    <property type="component" value="Unassembled WGS sequence"/>
</dbReference>
<reference evidence="2 3" key="1">
    <citation type="submission" date="2020-08" db="EMBL/GenBank/DDBJ databases">
        <title>Genomic Encyclopedia of Type Strains, Phase III (KMG-III): the genomes of soil and plant-associated and newly described type strains.</title>
        <authorList>
            <person name="Whitman W."/>
        </authorList>
    </citation>
    <scope>NUCLEOTIDE SEQUENCE [LARGE SCALE GENOMIC DNA]</scope>
    <source>
        <strain evidence="2 3">CECT 8577</strain>
    </source>
</reference>
<comment type="caution">
    <text evidence="2">The sequence shown here is derived from an EMBL/GenBank/DDBJ whole genome shotgun (WGS) entry which is preliminary data.</text>
</comment>